<dbReference type="PANTHER" id="PTHR11760">
    <property type="entry name" value="30S/40S RIBOSOMAL PROTEIN S3"/>
    <property type="match status" value="1"/>
</dbReference>
<keyword evidence="7 10" id="KW-0150">Chloroplast</keyword>
<dbReference type="SUPFAM" id="SSF54821">
    <property type="entry name" value="Ribosomal protein S3 C-terminal domain"/>
    <property type="match status" value="1"/>
</dbReference>
<dbReference type="PROSITE" id="PS00548">
    <property type="entry name" value="RIBOSOMAL_S3"/>
    <property type="match status" value="1"/>
</dbReference>
<dbReference type="CDD" id="cd02412">
    <property type="entry name" value="KH-II_30S_S3"/>
    <property type="match status" value="1"/>
</dbReference>
<keyword evidence="7 10" id="KW-0934">Plastid</keyword>
<gene>
    <name evidence="5 10" type="primary">rps3</name>
</gene>
<dbReference type="GO" id="GO:0022627">
    <property type="term" value="C:cytosolic small ribosomal subunit"/>
    <property type="evidence" value="ECO:0007669"/>
    <property type="project" value="TreeGrafter"/>
</dbReference>
<evidence type="ECO:0000256" key="5">
    <source>
        <dbReference type="HAMAP-Rule" id="MF_01309"/>
    </source>
</evidence>
<evidence type="ECO:0000256" key="4">
    <source>
        <dbReference type="ARBA" id="ARBA00035154"/>
    </source>
</evidence>
<comment type="similarity">
    <text evidence="1 5 6">Belongs to the universal ribosomal protein uS3 family.</text>
</comment>
<evidence type="ECO:0000256" key="7">
    <source>
        <dbReference type="RuleBase" id="RU003626"/>
    </source>
</evidence>
<evidence type="ECO:0000259" key="9">
    <source>
        <dbReference type="Pfam" id="PF00189"/>
    </source>
</evidence>
<evidence type="ECO:0000256" key="1">
    <source>
        <dbReference type="ARBA" id="ARBA00010761"/>
    </source>
</evidence>
<dbReference type="InterPro" id="IPR018280">
    <property type="entry name" value="Ribosomal_uS3_CS"/>
</dbReference>
<dbReference type="PANTHER" id="PTHR11760:SF19">
    <property type="entry name" value="SMALL RIBOSOMAL SUBUNIT PROTEIN US3C"/>
    <property type="match status" value="1"/>
</dbReference>
<dbReference type="InterPro" id="IPR005704">
    <property type="entry name" value="Ribosomal_uS3_bac-typ"/>
</dbReference>
<dbReference type="Gene3D" id="3.30.300.20">
    <property type="match status" value="1"/>
</dbReference>
<dbReference type="EMBL" id="MH598537">
    <property type="protein sequence ID" value="QBL76408.1"/>
    <property type="molecule type" value="Genomic_DNA"/>
</dbReference>
<dbReference type="Gene3D" id="3.30.1140.32">
    <property type="entry name" value="Ribosomal protein S3, C-terminal domain"/>
    <property type="match status" value="1"/>
</dbReference>
<dbReference type="InterPro" id="IPR001351">
    <property type="entry name" value="Ribosomal_uS3_C"/>
</dbReference>
<keyword evidence="2 5" id="KW-0689">Ribosomal protein</keyword>
<comment type="subcellular location">
    <subcellularLocation>
        <location evidence="5 7">Plastid</location>
        <location evidence="5 7">Chloroplast</location>
    </subcellularLocation>
</comment>
<dbReference type="SUPFAM" id="SSF54814">
    <property type="entry name" value="Prokaryotic type KH domain (KH-domain type II)"/>
    <property type="match status" value="1"/>
</dbReference>
<dbReference type="InterPro" id="IPR036419">
    <property type="entry name" value="Ribosomal_S3_C_sf"/>
</dbReference>
<dbReference type="InterPro" id="IPR057258">
    <property type="entry name" value="Ribosomal_uS3"/>
</dbReference>
<dbReference type="GO" id="GO:0009507">
    <property type="term" value="C:chloroplast"/>
    <property type="evidence" value="ECO:0007669"/>
    <property type="project" value="UniProtKB-SubCell"/>
</dbReference>
<proteinExistence type="inferred from homology"/>
<evidence type="ECO:0000256" key="2">
    <source>
        <dbReference type="ARBA" id="ARBA00022980"/>
    </source>
</evidence>
<name>A0A482CKT6_9TRAC</name>
<dbReference type="GO" id="GO:0006412">
    <property type="term" value="P:translation"/>
    <property type="evidence" value="ECO:0007669"/>
    <property type="project" value="UniProtKB-UniRule"/>
</dbReference>
<protein>
    <recommendedName>
        <fullName evidence="4 5">Small ribosomal subunit protein uS3c</fullName>
    </recommendedName>
</protein>
<evidence type="ECO:0000256" key="3">
    <source>
        <dbReference type="ARBA" id="ARBA00023274"/>
    </source>
</evidence>
<comment type="subunit">
    <text evidence="5 7">Part of the 30S ribosomal subunit.</text>
</comment>
<evidence type="ECO:0000256" key="8">
    <source>
        <dbReference type="SAM" id="MobiDB-lite"/>
    </source>
</evidence>
<feature type="region of interest" description="Disordered" evidence="8">
    <location>
        <begin position="43"/>
        <end position="63"/>
    </location>
</feature>
<dbReference type="RefSeq" id="YP_009589825.1">
    <property type="nucleotide sequence ID" value="NC_041646.1"/>
</dbReference>
<dbReference type="Pfam" id="PF00189">
    <property type="entry name" value="Ribosomal_S3_C"/>
    <property type="match status" value="1"/>
</dbReference>
<dbReference type="AlphaFoldDB" id="A0A482CKT6"/>
<dbReference type="InterPro" id="IPR015946">
    <property type="entry name" value="KH_dom-like_a/b"/>
</dbReference>
<keyword evidence="3 5" id="KW-0687">Ribonucleoprotein</keyword>
<organism evidence="10">
    <name type="scientific">Selaginella tamariscina</name>
    <dbReference type="NCBI Taxonomy" id="137178"/>
    <lineage>
        <taxon>Eukaryota</taxon>
        <taxon>Viridiplantae</taxon>
        <taxon>Streptophyta</taxon>
        <taxon>Embryophyta</taxon>
        <taxon>Tracheophyta</taxon>
        <taxon>Lycopodiopsida</taxon>
        <taxon>Selaginellales</taxon>
        <taxon>Selaginellaceae</taxon>
        <taxon>Selaginella</taxon>
    </lineage>
</organism>
<dbReference type="GeneID" id="39721751"/>
<accession>A0A482CKT6</accession>
<geneLocation type="chloroplast" evidence="10"/>
<feature type="domain" description="Small ribosomal subunit protein uS3 C-terminal" evidence="9">
    <location>
        <begin position="136"/>
        <end position="218"/>
    </location>
</feature>
<reference evidence="10" key="1">
    <citation type="journal article" date="2019" name="J. ISSAAS">
        <title>The Unique Evolutionary Trajectory 1 and Dynamic Conformations of DR and IR/DR-coexisting Plastomes of the Early Vascular Plant Selaginellaceae (Lycophyte).</title>
        <authorList>
            <person name="Zhang H.-R."/>
            <person name="Xiang Q.-P."/>
            <person name="Zhang X.-C."/>
        </authorList>
    </citation>
    <scope>NUCLEOTIDE SEQUENCE</scope>
</reference>
<sequence length="221" mass="24844">MNPLGFRLGITKDYHPDWSARPKIHSRHVWEDKQVRDCTDAYARGRDASSAGSRKKDGGAEGIGRVRIKRKTDSLLVEIHAGSPAALIRSYSRGIEQLKMGVQKDLSSDSRVGRVRIALVEIPEPYGEPNILAKYIALQLRNRVAFRRTVKRAIGLAKRNGRKGIKIQIAGRLNGAEIARVEWAREGRVPLQTLRAKIDYCYYPAQTVYGVLGTKVWILKD</sequence>
<dbReference type="GO" id="GO:0003735">
    <property type="term" value="F:structural constituent of ribosome"/>
    <property type="evidence" value="ECO:0007669"/>
    <property type="project" value="InterPro"/>
</dbReference>
<dbReference type="GO" id="GO:0003723">
    <property type="term" value="F:RNA binding"/>
    <property type="evidence" value="ECO:0007669"/>
    <property type="project" value="InterPro"/>
</dbReference>
<dbReference type="HAMAP" id="MF_01309_B">
    <property type="entry name" value="Ribosomal_uS3_B"/>
    <property type="match status" value="1"/>
</dbReference>
<dbReference type="NCBIfam" id="TIGR01009">
    <property type="entry name" value="rpsC_bact"/>
    <property type="match status" value="1"/>
</dbReference>
<evidence type="ECO:0000256" key="6">
    <source>
        <dbReference type="RuleBase" id="RU003624"/>
    </source>
</evidence>
<dbReference type="InterPro" id="IPR009019">
    <property type="entry name" value="KH_sf_prok-type"/>
</dbReference>
<evidence type="ECO:0000313" key="10">
    <source>
        <dbReference type="EMBL" id="QBL76408.1"/>
    </source>
</evidence>